<organism evidence="2">
    <name type="scientific">marine metagenome</name>
    <dbReference type="NCBI Taxonomy" id="408172"/>
    <lineage>
        <taxon>unclassified sequences</taxon>
        <taxon>metagenomes</taxon>
        <taxon>ecological metagenomes</taxon>
    </lineage>
</organism>
<accession>A0A382HAP7</accession>
<feature type="non-terminal residue" evidence="2">
    <location>
        <position position="133"/>
    </location>
</feature>
<dbReference type="SUPFAM" id="SSF51430">
    <property type="entry name" value="NAD(P)-linked oxidoreductase"/>
    <property type="match status" value="1"/>
</dbReference>
<dbReference type="EMBL" id="UINC01060093">
    <property type="protein sequence ID" value="SVB84229.1"/>
    <property type="molecule type" value="Genomic_DNA"/>
</dbReference>
<feature type="domain" description="NADP-dependent oxidoreductase" evidence="1">
    <location>
        <begin position="15"/>
        <end position="133"/>
    </location>
</feature>
<dbReference type="InterPro" id="IPR050523">
    <property type="entry name" value="AKR_Detox_Biosynth"/>
</dbReference>
<dbReference type="PANTHER" id="PTHR43364">
    <property type="entry name" value="NADH-SPECIFIC METHYLGLYOXAL REDUCTASE-RELATED"/>
    <property type="match status" value="1"/>
</dbReference>
<protein>
    <recommendedName>
        <fullName evidence="1">NADP-dependent oxidoreductase domain-containing protein</fullName>
    </recommendedName>
</protein>
<dbReference type="AlphaFoldDB" id="A0A382HAP7"/>
<dbReference type="InterPro" id="IPR036812">
    <property type="entry name" value="NAD(P)_OxRdtase_dom_sf"/>
</dbReference>
<dbReference type="Pfam" id="PF00248">
    <property type="entry name" value="Aldo_ket_red"/>
    <property type="match status" value="1"/>
</dbReference>
<name>A0A382HAP7_9ZZZZ</name>
<evidence type="ECO:0000313" key="2">
    <source>
        <dbReference type="EMBL" id="SVB84229.1"/>
    </source>
</evidence>
<dbReference type="InterPro" id="IPR023210">
    <property type="entry name" value="NADP_OxRdtase_dom"/>
</dbReference>
<sequence length="133" mass="14909">MKKNRLGNSHIEVSEICLGTMTWGQQNSEADAHSQLDLALEMGVNFIDTAEMYPVPPKLETYSLTEQYIGSWLKKKRDRSSIIIATKVAGRTSSVPSGPPGLSWVRNGPRLNKEQIFKALESSLKRLQTNYID</sequence>
<gene>
    <name evidence="2" type="ORF">METZ01_LOCUS237083</name>
</gene>
<proteinExistence type="predicted"/>
<dbReference type="Gene3D" id="3.20.20.100">
    <property type="entry name" value="NADP-dependent oxidoreductase domain"/>
    <property type="match status" value="1"/>
</dbReference>
<dbReference type="PANTHER" id="PTHR43364:SF17">
    <property type="entry name" value="ALDO KETO REDUCTASE"/>
    <property type="match status" value="1"/>
</dbReference>
<evidence type="ECO:0000259" key="1">
    <source>
        <dbReference type="Pfam" id="PF00248"/>
    </source>
</evidence>
<reference evidence="2" key="1">
    <citation type="submission" date="2018-05" db="EMBL/GenBank/DDBJ databases">
        <authorList>
            <person name="Lanie J.A."/>
            <person name="Ng W.-L."/>
            <person name="Kazmierczak K.M."/>
            <person name="Andrzejewski T.M."/>
            <person name="Davidsen T.M."/>
            <person name="Wayne K.J."/>
            <person name="Tettelin H."/>
            <person name="Glass J.I."/>
            <person name="Rusch D."/>
            <person name="Podicherti R."/>
            <person name="Tsui H.-C.T."/>
            <person name="Winkler M.E."/>
        </authorList>
    </citation>
    <scope>NUCLEOTIDE SEQUENCE</scope>
</reference>